<reference evidence="2 3" key="1">
    <citation type="submission" date="2019-02" db="EMBL/GenBank/DDBJ databases">
        <title>Genome sequencing of the rare red list fungi Dentipellis fragilis.</title>
        <authorList>
            <person name="Buettner E."/>
            <person name="Kellner H."/>
        </authorList>
    </citation>
    <scope>NUCLEOTIDE SEQUENCE [LARGE SCALE GENOMIC DNA]</scope>
    <source>
        <strain evidence="2 3">DSM 105465</strain>
    </source>
</reference>
<dbReference type="Pfam" id="PF00498">
    <property type="entry name" value="FHA"/>
    <property type="match status" value="1"/>
</dbReference>
<dbReference type="PANTHER" id="PTHR15715:SF37">
    <property type="entry name" value="LD47843P"/>
    <property type="match status" value="1"/>
</dbReference>
<sequence length="157" mass="17126">MEPARDSSEQALPALLLHSTNDTFPSTHTHLLPYQRVKIGRLTDTDAAPVSEPSDPSRAILFNFATVSRKHAEVWDEDGKIFIRDTGSSNGTFVNGERLSPEGEESQPFQLRTGDILVLGYDVVDDNGVVVHGKVAARVVCAFTEQDIHLVGDGPPF</sequence>
<dbReference type="PANTHER" id="PTHR15715">
    <property type="entry name" value="CENTROSOMAL PROTEIN OF 170 KDA"/>
    <property type="match status" value="1"/>
</dbReference>
<dbReference type="InterPro" id="IPR000253">
    <property type="entry name" value="FHA_dom"/>
</dbReference>
<dbReference type="SMART" id="SM00240">
    <property type="entry name" value="FHA"/>
    <property type="match status" value="1"/>
</dbReference>
<dbReference type="SUPFAM" id="SSF49879">
    <property type="entry name" value="SMAD/FHA domain"/>
    <property type="match status" value="1"/>
</dbReference>
<dbReference type="PROSITE" id="PS50006">
    <property type="entry name" value="FHA_DOMAIN"/>
    <property type="match status" value="1"/>
</dbReference>
<dbReference type="EMBL" id="SEOQ01001313">
    <property type="protein sequence ID" value="TFY52400.1"/>
    <property type="molecule type" value="Genomic_DNA"/>
</dbReference>
<gene>
    <name evidence="2" type="ORF">EVG20_g10565</name>
</gene>
<feature type="domain" description="FHA" evidence="1">
    <location>
        <begin position="37"/>
        <end position="99"/>
    </location>
</feature>
<dbReference type="STRING" id="205917.A0A4Y9XQJ7"/>
<dbReference type="OrthoDB" id="687730at2759"/>
<name>A0A4Y9XQJ7_9AGAM</name>
<protein>
    <recommendedName>
        <fullName evidence="1">FHA domain-containing protein</fullName>
    </recommendedName>
</protein>
<comment type="caution">
    <text evidence="2">The sequence shown here is derived from an EMBL/GenBank/DDBJ whole genome shotgun (WGS) entry which is preliminary data.</text>
</comment>
<accession>A0A4Y9XQJ7</accession>
<keyword evidence="3" id="KW-1185">Reference proteome</keyword>
<evidence type="ECO:0000313" key="3">
    <source>
        <dbReference type="Proteomes" id="UP000298327"/>
    </source>
</evidence>
<evidence type="ECO:0000313" key="2">
    <source>
        <dbReference type="EMBL" id="TFY52400.1"/>
    </source>
</evidence>
<proteinExistence type="predicted"/>
<dbReference type="AlphaFoldDB" id="A0A4Y9XQJ7"/>
<evidence type="ECO:0000259" key="1">
    <source>
        <dbReference type="PROSITE" id="PS50006"/>
    </source>
</evidence>
<dbReference type="Gene3D" id="2.60.200.20">
    <property type="match status" value="1"/>
</dbReference>
<dbReference type="Proteomes" id="UP000298327">
    <property type="component" value="Unassembled WGS sequence"/>
</dbReference>
<dbReference type="InterPro" id="IPR008984">
    <property type="entry name" value="SMAD_FHA_dom_sf"/>
</dbReference>
<dbReference type="InterPro" id="IPR051176">
    <property type="entry name" value="Cent_Immune-Sig_Mod"/>
</dbReference>
<organism evidence="2 3">
    <name type="scientific">Dentipellis fragilis</name>
    <dbReference type="NCBI Taxonomy" id="205917"/>
    <lineage>
        <taxon>Eukaryota</taxon>
        <taxon>Fungi</taxon>
        <taxon>Dikarya</taxon>
        <taxon>Basidiomycota</taxon>
        <taxon>Agaricomycotina</taxon>
        <taxon>Agaricomycetes</taxon>
        <taxon>Russulales</taxon>
        <taxon>Hericiaceae</taxon>
        <taxon>Dentipellis</taxon>
    </lineage>
</organism>